<name>A0ABR6GRZ8_9BURK</name>
<protein>
    <submittedName>
        <fullName evidence="2">Molybdate transport system regulatory protein</fullName>
    </submittedName>
</protein>
<reference evidence="2 3" key="1">
    <citation type="submission" date="2020-08" db="EMBL/GenBank/DDBJ databases">
        <title>Genomic Encyclopedia of Type Strains, Phase III (KMG-III): the genomes of soil and plant-associated and newly described type strains.</title>
        <authorList>
            <person name="Whitman W."/>
        </authorList>
    </citation>
    <scope>NUCLEOTIDE SEQUENCE [LARGE SCALE GENOMIC DNA]</scope>
    <source>
        <strain evidence="2 3">CECT 7247</strain>
    </source>
</reference>
<feature type="domain" description="HTH lysR-type" evidence="1">
    <location>
        <begin position="26"/>
        <end position="87"/>
    </location>
</feature>
<dbReference type="InterPro" id="IPR000847">
    <property type="entry name" value="LysR_HTH_N"/>
</dbReference>
<dbReference type="Proteomes" id="UP000574369">
    <property type="component" value="Unassembled WGS sequence"/>
</dbReference>
<dbReference type="InterPro" id="IPR036390">
    <property type="entry name" value="WH_DNA-bd_sf"/>
</dbReference>
<comment type="caution">
    <text evidence="2">The sequence shown here is derived from an EMBL/GenBank/DDBJ whole genome shotgun (WGS) entry which is preliminary data.</text>
</comment>
<dbReference type="InterPro" id="IPR051815">
    <property type="entry name" value="Molybdate_resp_trans_reg"/>
</dbReference>
<dbReference type="PANTHER" id="PTHR30432:SF1">
    <property type="entry name" value="DNA-BINDING TRANSCRIPTIONAL DUAL REGULATOR MODE"/>
    <property type="match status" value="1"/>
</dbReference>
<accession>A0ABR6GRZ8</accession>
<keyword evidence="3" id="KW-1185">Reference proteome</keyword>
<dbReference type="InterPro" id="IPR036388">
    <property type="entry name" value="WH-like_DNA-bd_sf"/>
</dbReference>
<gene>
    <name evidence="2" type="ORF">FHS28_002284</name>
</gene>
<organism evidence="2 3">
    <name type="scientific">Roseateles terrae</name>
    <dbReference type="NCBI Taxonomy" id="431060"/>
    <lineage>
        <taxon>Bacteria</taxon>
        <taxon>Pseudomonadati</taxon>
        <taxon>Pseudomonadota</taxon>
        <taxon>Betaproteobacteria</taxon>
        <taxon>Burkholderiales</taxon>
        <taxon>Sphaerotilaceae</taxon>
        <taxon>Roseateles</taxon>
    </lineage>
</organism>
<sequence length="117" mass="12367">MSVAPEFKLRMRITQGELIAIGPGKIALLEALDEAGSITAAAKALGMSYRRAWLLIDELNQSLREPAVATAAGGAQGGGSRLTDSGRALVTLYREIEAEAQTHCAGRIGQLMQMLAE</sequence>
<dbReference type="EMBL" id="JACHXO010000003">
    <property type="protein sequence ID" value="MBB3194888.1"/>
    <property type="molecule type" value="Genomic_DNA"/>
</dbReference>
<dbReference type="Gene3D" id="1.10.10.10">
    <property type="entry name" value="Winged helix-like DNA-binding domain superfamily/Winged helix DNA-binding domain"/>
    <property type="match status" value="1"/>
</dbReference>
<dbReference type="Pfam" id="PF00126">
    <property type="entry name" value="HTH_1"/>
    <property type="match status" value="1"/>
</dbReference>
<evidence type="ECO:0000313" key="3">
    <source>
        <dbReference type="Proteomes" id="UP000574369"/>
    </source>
</evidence>
<evidence type="ECO:0000259" key="1">
    <source>
        <dbReference type="Pfam" id="PF00126"/>
    </source>
</evidence>
<dbReference type="SUPFAM" id="SSF46785">
    <property type="entry name" value="Winged helix' DNA-binding domain"/>
    <property type="match status" value="1"/>
</dbReference>
<dbReference type="RefSeq" id="WP_246409924.1">
    <property type="nucleotide sequence ID" value="NZ_JACHXO010000003.1"/>
</dbReference>
<dbReference type="PANTHER" id="PTHR30432">
    <property type="entry name" value="TRANSCRIPTIONAL REGULATOR MODE"/>
    <property type="match status" value="1"/>
</dbReference>
<evidence type="ECO:0000313" key="2">
    <source>
        <dbReference type="EMBL" id="MBB3194888.1"/>
    </source>
</evidence>
<proteinExistence type="predicted"/>